<reference evidence="2 3" key="1">
    <citation type="submission" date="2019-06" db="EMBL/GenBank/DDBJ databases">
        <title>Draft genomes of female and male turbot (Scophthalmus maximus).</title>
        <authorList>
            <person name="Xu H."/>
            <person name="Xu X.-W."/>
            <person name="Shao C."/>
            <person name="Chen S."/>
        </authorList>
    </citation>
    <scope>NUCLEOTIDE SEQUENCE [LARGE SCALE GENOMIC DNA]</scope>
    <source>
        <strain evidence="2">Ysfricsl-2016a</strain>
        <tissue evidence="2">Blood</tissue>
    </source>
</reference>
<evidence type="ECO:0000256" key="1">
    <source>
        <dbReference type="SAM" id="MobiDB-lite"/>
    </source>
</evidence>
<gene>
    <name evidence="2" type="ORF">F2P81_003253</name>
</gene>
<comment type="caution">
    <text evidence="2">The sequence shown here is derived from an EMBL/GenBank/DDBJ whole genome shotgun (WGS) entry which is preliminary data.</text>
</comment>
<accession>A0A6A4TFX9</accession>
<protein>
    <submittedName>
        <fullName evidence="2">Uncharacterized protein</fullName>
    </submittedName>
</protein>
<dbReference type="AlphaFoldDB" id="A0A6A4TFX9"/>
<dbReference type="EMBL" id="VEVO01000003">
    <property type="protein sequence ID" value="KAF0044095.1"/>
    <property type="molecule type" value="Genomic_DNA"/>
</dbReference>
<sequence>MSLRSNEWRVDAASSQVRHNARTCSCRVDPSSVACGDSGYSLHRFSWRKSAAHKETGNRTARRKGRGPDSNPHDDRCTRVASAEPHAIQQIDCAAAADA</sequence>
<dbReference type="Proteomes" id="UP000438429">
    <property type="component" value="Unassembled WGS sequence"/>
</dbReference>
<proteinExistence type="predicted"/>
<evidence type="ECO:0000313" key="3">
    <source>
        <dbReference type="Proteomes" id="UP000438429"/>
    </source>
</evidence>
<evidence type="ECO:0000313" key="2">
    <source>
        <dbReference type="EMBL" id="KAF0044095.1"/>
    </source>
</evidence>
<organism evidence="2 3">
    <name type="scientific">Scophthalmus maximus</name>
    <name type="common">Turbot</name>
    <name type="synonym">Psetta maxima</name>
    <dbReference type="NCBI Taxonomy" id="52904"/>
    <lineage>
        <taxon>Eukaryota</taxon>
        <taxon>Metazoa</taxon>
        <taxon>Chordata</taxon>
        <taxon>Craniata</taxon>
        <taxon>Vertebrata</taxon>
        <taxon>Euteleostomi</taxon>
        <taxon>Actinopterygii</taxon>
        <taxon>Neopterygii</taxon>
        <taxon>Teleostei</taxon>
        <taxon>Neoteleostei</taxon>
        <taxon>Acanthomorphata</taxon>
        <taxon>Carangaria</taxon>
        <taxon>Pleuronectiformes</taxon>
        <taxon>Pleuronectoidei</taxon>
        <taxon>Scophthalmidae</taxon>
        <taxon>Scophthalmus</taxon>
    </lineage>
</organism>
<feature type="region of interest" description="Disordered" evidence="1">
    <location>
        <begin position="51"/>
        <end position="83"/>
    </location>
</feature>
<name>A0A6A4TFX9_SCOMX</name>